<dbReference type="GO" id="GO:0030424">
    <property type="term" value="C:axon"/>
    <property type="evidence" value="ECO:0007669"/>
    <property type="project" value="TreeGrafter"/>
</dbReference>
<feature type="region of interest" description="Disordered" evidence="2">
    <location>
        <begin position="314"/>
        <end position="349"/>
    </location>
</feature>
<dbReference type="Gene3D" id="2.60.40.10">
    <property type="entry name" value="Immunoglobulins"/>
    <property type="match status" value="2"/>
</dbReference>
<dbReference type="PROSITE" id="PS50835">
    <property type="entry name" value="IG_LIKE"/>
    <property type="match status" value="2"/>
</dbReference>
<reference evidence="5" key="1">
    <citation type="submission" date="2023-03" db="EMBL/GenBank/DDBJ databases">
        <title>Electrophorus voltai genome.</title>
        <authorList>
            <person name="Bian C."/>
        </authorList>
    </citation>
    <scope>NUCLEOTIDE SEQUENCE</scope>
    <source>
        <strain evidence="5">CB-2022</strain>
        <tissue evidence="5">Muscle</tissue>
    </source>
</reference>
<evidence type="ECO:0000256" key="2">
    <source>
        <dbReference type="SAM" id="MobiDB-lite"/>
    </source>
</evidence>
<dbReference type="GO" id="GO:0007411">
    <property type="term" value="P:axon guidance"/>
    <property type="evidence" value="ECO:0007669"/>
    <property type="project" value="TreeGrafter"/>
</dbReference>
<dbReference type="GO" id="GO:0098632">
    <property type="term" value="F:cell-cell adhesion mediator activity"/>
    <property type="evidence" value="ECO:0007669"/>
    <property type="project" value="TreeGrafter"/>
</dbReference>
<feature type="transmembrane region" description="Helical" evidence="3">
    <location>
        <begin position="278"/>
        <end position="301"/>
    </location>
</feature>
<dbReference type="EMBL" id="JAROKS010000022">
    <property type="protein sequence ID" value="KAK1788608.1"/>
    <property type="molecule type" value="Genomic_DNA"/>
</dbReference>
<evidence type="ECO:0000256" key="3">
    <source>
        <dbReference type="SAM" id="Phobius"/>
    </source>
</evidence>
<gene>
    <name evidence="5" type="ORF">P4O66_002683</name>
</gene>
<protein>
    <recommendedName>
        <fullName evidence="4">Ig-like domain-containing protein</fullName>
    </recommendedName>
</protein>
<dbReference type="PANTHER" id="PTHR10075:SF100">
    <property type="entry name" value="FASCICLIN-2"/>
    <property type="match status" value="1"/>
</dbReference>
<dbReference type="GO" id="GO:0007156">
    <property type="term" value="P:homophilic cell adhesion via plasma membrane adhesion molecules"/>
    <property type="evidence" value="ECO:0007669"/>
    <property type="project" value="TreeGrafter"/>
</dbReference>
<keyword evidence="3" id="KW-1133">Transmembrane helix</keyword>
<keyword evidence="6" id="KW-1185">Reference proteome</keyword>
<dbReference type="InterPro" id="IPR013783">
    <property type="entry name" value="Ig-like_fold"/>
</dbReference>
<feature type="domain" description="Ig-like" evidence="4">
    <location>
        <begin position="177"/>
        <end position="279"/>
    </location>
</feature>
<dbReference type="Proteomes" id="UP001239994">
    <property type="component" value="Unassembled WGS sequence"/>
</dbReference>
<dbReference type="GO" id="GO:0005886">
    <property type="term" value="C:plasma membrane"/>
    <property type="evidence" value="ECO:0007669"/>
    <property type="project" value="TreeGrafter"/>
</dbReference>
<evidence type="ECO:0000256" key="1">
    <source>
        <dbReference type="ARBA" id="ARBA00023319"/>
    </source>
</evidence>
<dbReference type="SMART" id="SM00409">
    <property type="entry name" value="IG"/>
    <property type="match status" value="2"/>
</dbReference>
<evidence type="ECO:0000313" key="5">
    <source>
        <dbReference type="EMBL" id="KAK1788608.1"/>
    </source>
</evidence>
<organism evidence="5 6">
    <name type="scientific">Electrophorus voltai</name>
    <dbReference type="NCBI Taxonomy" id="2609070"/>
    <lineage>
        <taxon>Eukaryota</taxon>
        <taxon>Metazoa</taxon>
        <taxon>Chordata</taxon>
        <taxon>Craniata</taxon>
        <taxon>Vertebrata</taxon>
        <taxon>Euteleostomi</taxon>
        <taxon>Actinopterygii</taxon>
        <taxon>Neopterygii</taxon>
        <taxon>Teleostei</taxon>
        <taxon>Ostariophysi</taxon>
        <taxon>Gymnotiformes</taxon>
        <taxon>Gymnotoidei</taxon>
        <taxon>Gymnotidae</taxon>
        <taxon>Electrophorus</taxon>
    </lineage>
</organism>
<dbReference type="PANTHER" id="PTHR10075">
    <property type="entry name" value="BASIGIN RELATED"/>
    <property type="match status" value="1"/>
</dbReference>
<feature type="compositionally biased region" description="Basic and acidic residues" evidence="2">
    <location>
        <begin position="328"/>
        <end position="349"/>
    </location>
</feature>
<dbReference type="InterPro" id="IPR003599">
    <property type="entry name" value="Ig_sub"/>
</dbReference>
<keyword evidence="3" id="KW-0812">Transmembrane</keyword>
<proteinExistence type="predicted"/>
<name>A0AAD8YWE2_9TELE</name>
<dbReference type="GO" id="GO:0070593">
    <property type="term" value="P:dendrite self-avoidance"/>
    <property type="evidence" value="ECO:0007669"/>
    <property type="project" value="TreeGrafter"/>
</dbReference>
<accession>A0AAD8YWE2</accession>
<keyword evidence="3" id="KW-0472">Membrane</keyword>
<evidence type="ECO:0000313" key="6">
    <source>
        <dbReference type="Proteomes" id="UP001239994"/>
    </source>
</evidence>
<comment type="caution">
    <text evidence="5">The sequence shown here is derived from an EMBL/GenBank/DDBJ whole genome shotgun (WGS) entry which is preliminary data.</text>
</comment>
<keyword evidence="1" id="KW-0393">Immunoglobulin domain</keyword>
<dbReference type="AlphaFoldDB" id="A0AAD8YWE2"/>
<dbReference type="InterPro" id="IPR036179">
    <property type="entry name" value="Ig-like_dom_sf"/>
</dbReference>
<sequence>MGKRGTGWLAGWLAYQIVQCFGQGAHHHYSLVAHPVTSMEREWTFSPPIMDTLPNTCYGSGVDLVLTINKVSQSDTDQAYCSGTTTYLTVIPRTVQWVYAPEEHFLLLDCGRSLGVGQGLIVEWRHGATRVKATEHRRGQSQLDGSKHQLFPNGTLYIGDLEETDSGLYYCNSNLTAKVTVLTARNVVVYEGGTLYLSCKPYGKSKQRWSYRRSPEARREFISSWFKNGTLRKEREDLDGRVVQTYDHLRLLRLQPADSGLYLCNGNDIAHVTVRHTVTLIAVLAVFLPAVVVVLLLYVSFRLKIRNRKKEAATKKQETTNLQLQKMSGEDPSRSCSDEEHSNSLTDHSEIQYASLGRQNWRPRGWSQDNRQQVIYSTLLLTPASSVPHKSDNLRL</sequence>
<dbReference type="SUPFAM" id="SSF48726">
    <property type="entry name" value="Immunoglobulin"/>
    <property type="match status" value="2"/>
</dbReference>
<dbReference type="InterPro" id="IPR007110">
    <property type="entry name" value="Ig-like_dom"/>
</dbReference>
<feature type="domain" description="Ig-like" evidence="4">
    <location>
        <begin position="92"/>
        <end position="171"/>
    </location>
</feature>
<evidence type="ECO:0000259" key="4">
    <source>
        <dbReference type="PROSITE" id="PS50835"/>
    </source>
</evidence>